<proteinExistence type="predicted"/>
<gene>
    <name evidence="2" type="ORF">BBI04_023105</name>
</gene>
<dbReference type="PANTHER" id="PTHR41248:SF1">
    <property type="entry name" value="NORD PROTEIN"/>
    <property type="match status" value="1"/>
</dbReference>
<comment type="caution">
    <text evidence="2">The sequence shown here is derived from an EMBL/GenBank/DDBJ whole genome shotgun (WGS) entry which is preliminary data.</text>
</comment>
<dbReference type="Gene3D" id="3.40.50.410">
    <property type="entry name" value="von Willebrand factor, type A domain"/>
    <property type="match status" value="1"/>
</dbReference>
<dbReference type="EMBL" id="MBEV02000018">
    <property type="protein sequence ID" value="MUP07680.1"/>
    <property type="molecule type" value="Genomic_DNA"/>
</dbReference>
<organism evidence="2 3">
    <name type="scientific">Agrobacterium vitis</name>
    <name type="common">Rhizobium vitis</name>
    <dbReference type="NCBI Taxonomy" id="373"/>
    <lineage>
        <taxon>Bacteria</taxon>
        <taxon>Pseudomonadati</taxon>
        <taxon>Pseudomonadota</taxon>
        <taxon>Alphaproteobacteria</taxon>
        <taxon>Hyphomicrobiales</taxon>
        <taxon>Rhizobiaceae</taxon>
        <taxon>Rhizobium/Agrobacterium group</taxon>
        <taxon>Agrobacterium</taxon>
    </lineage>
</organism>
<name>A0ABD6GDY2_AGRVI</name>
<evidence type="ECO:0000313" key="3">
    <source>
        <dbReference type="Proteomes" id="UP000175993"/>
    </source>
</evidence>
<feature type="domain" description="Cobalamin biosynthesis protein CobT VWA" evidence="1">
    <location>
        <begin position="13"/>
        <end position="222"/>
    </location>
</feature>
<dbReference type="Pfam" id="PF11775">
    <property type="entry name" value="CobT_C"/>
    <property type="match status" value="1"/>
</dbReference>
<dbReference type="InterPro" id="IPR036465">
    <property type="entry name" value="vWFA_dom_sf"/>
</dbReference>
<accession>A0ABD6GDY2</accession>
<dbReference type="Proteomes" id="UP000175993">
    <property type="component" value="Unassembled WGS sequence"/>
</dbReference>
<evidence type="ECO:0000259" key="1">
    <source>
        <dbReference type="Pfam" id="PF11775"/>
    </source>
</evidence>
<reference evidence="2 3" key="1">
    <citation type="submission" date="2019-11" db="EMBL/GenBank/DDBJ databases">
        <title>Whole-genome sequencing of Allorhizobium vitis.</title>
        <authorList>
            <person name="Gan H.M."/>
            <person name="Savka M.A."/>
        </authorList>
    </citation>
    <scope>NUCLEOTIDE SEQUENCE [LARGE SCALE GENOMIC DNA]</scope>
    <source>
        <strain evidence="2 3">AB4</strain>
    </source>
</reference>
<evidence type="ECO:0000313" key="2">
    <source>
        <dbReference type="EMBL" id="MUP07680.1"/>
    </source>
</evidence>
<dbReference type="PANTHER" id="PTHR41248">
    <property type="entry name" value="NORD PROTEIN"/>
    <property type="match status" value="1"/>
</dbReference>
<dbReference type="SUPFAM" id="SSF53300">
    <property type="entry name" value="vWA-like"/>
    <property type="match status" value="1"/>
</dbReference>
<protein>
    <submittedName>
        <fullName evidence="2">CobT protein</fullName>
    </submittedName>
</protein>
<dbReference type="RefSeq" id="WP_070166288.1">
    <property type="nucleotide sequence ID" value="NZ_CP118259.1"/>
</dbReference>
<dbReference type="AlphaFoldDB" id="A0ABD6GDY2"/>
<dbReference type="InterPro" id="IPR051928">
    <property type="entry name" value="NorD/CobT"/>
</dbReference>
<sequence length="229" mass="25410">MGSHLAAHLPTCRREDIVVSLLIDHSGSMRGQSILMAAAAADAAQDFLRNLGCKVEVLGYTIASWKGGNSRKRWQNAGSPRRPGRLCDLLNIIYRSADDMRVSSLGHRLKNMLRPDLLKENIDGEALQWASERLLRAPERHKFLLVLSDGVPMDDSTFAANGADFLTQHLQQVILGLESDERLSVMAVNLGHQAADFYKTSRRLDMPANLGPEVIDMLREAIEKKLALN</sequence>
<dbReference type="InterPro" id="IPR025861">
    <property type="entry name" value="CobT_VWA_dom"/>
</dbReference>